<dbReference type="InterPro" id="IPR029752">
    <property type="entry name" value="D-isomer_DH_CS1"/>
</dbReference>
<dbReference type="InterPro" id="IPR006139">
    <property type="entry name" value="D-isomer_2_OHA_DH_cat_dom"/>
</dbReference>
<accession>A0A2U1D679</accession>
<dbReference type="Proteomes" id="UP000245433">
    <property type="component" value="Unassembled WGS sequence"/>
</dbReference>
<dbReference type="RefSeq" id="WP_089939275.1">
    <property type="nucleotide sequence ID" value="NZ_CAKOEX010000008.1"/>
</dbReference>
<dbReference type="GO" id="GO:0051287">
    <property type="term" value="F:NAD binding"/>
    <property type="evidence" value="ECO:0007669"/>
    <property type="project" value="InterPro"/>
</dbReference>
<dbReference type="PROSITE" id="PS00065">
    <property type="entry name" value="D_2_HYDROXYACID_DH_1"/>
    <property type="match status" value="1"/>
</dbReference>
<dbReference type="SUPFAM" id="SSF51735">
    <property type="entry name" value="NAD(P)-binding Rossmann-fold domains"/>
    <property type="match status" value="1"/>
</dbReference>
<dbReference type="AlphaFoldDB" id="A0A2U1D679"/>
<dbReference type="EMBL" id="QEKT01000008">
    <property type="protein sequence ID" value="PVY83185.1"/>
    <property type="molecule type" value="Genomic_DNA"/>
</dbReference>
<evidence type="ECO:0000256" key="3">
    <source>
        <dbReference type="RuleBase" id="RU003719"/>
    </source>
</evidence>
<feature type="domain" description="D-isomer specific 2-hydroxyacid dehydrogenase NAD-binding" evidence="5">
    <location>
        <begin position="115"/>
        <end position="297"/>
    </location>
</feature>
<dbReference type="Gene3D" id="3.40.50.720">
    <property type="entry name" value="NAD(P)-binding Rossmann-like Domain"/>
    <property type="match status" value="2"/>
</dbReference>
<dbReference type="SUPFAM" id="SSF52283">
    <property type="entry name" value="Formate/glycerate dehydrogenase catalytic domain-like"/>
    <property type="match status" value="1"/>
</dbReference>
<evidence type="ECO:0000313" key="7">
    <source>
        <dbReference type="Proteomes" id="UP000245433"/>
    </source>
</evidence>
<organism evidence="6 7">
    <name type="scientific">Convivina intestini</name>
    <dbReference type="NCBI Taxonomy" id="1505726"/>
    <lineage>
        <taxon>Bacteria</taxon>
        <taxon>Bacillati</taxon>
        <taxon>Bacillota</taxon>
        <taxon>Bacilli</taxon>
        <taxon>Lactobacillales</taxon>
        <taxon>Lactobacillaceae</taxon>
        <taxon>Convivina</taxon>
    </lineage>
</organism>
<evidence type="ECO:0000256" key="2">
    <source>
        <dbReference type="ARBA" id="ARBA00023027"/>
    </source>
</evidence>
<evidence type="ECO:0000259" key="5">
    <source>
        <dbReference type="Pfam" id="PF02826"/>
    </source>
</evidence>
<feature type="domain" description="D-isomer specific 2-hydroxyacid dehydrogenase catalytic" evidence="4">
    <location>
        <begin position="6"/>
        <end position="322"/>
    </location>
</feature>
<evidence type="ECO:0000259" key="4">
    <source>
        <dbReference type="Pfam" id="PF00389"/>
    </source>
</evidence>
<dbReference type="InterPro" id="IPR006140">
    <property type="entry name" value="D-isomer_DH_NAD-bd"/>
</dbReference>
<dbReference type="OrthoDB" id="9805416at2"/>
<evidence type="ECO:0000256" key="1">
    <source>
        <dbReference type="ARBA" id="ARBA00005854"/>
    </source>
</evidence>
<keyword evidence="3" id="KW-0560">Oxidoreductase</keyword>
<comment type="similarity">
    <text evidence="1 3">Belongs to the D-isomer specific 2-hydroxyacid dehydrogenase family.</text>
</comment>
<sequence length="336" mass="36622">MSFKIIIFGVRDSEIELFQQLKPKSFELKLISDNLTHENVALTAGYDGVLLRANNLADAHNLNQMKSYGIHYIFTRTVGYNHIDLNQAKQNGQLIAYVPSYSPYAVADLAFSLGIMQSRLLPTAIANSAQGDFRINGASLTTEFQNMTIGIIGTGKIGQAEARLWQAVGARVLACDFHPKAELAGIVSYVPQADLLAQADVVSLHIPYTQGKNDNIFAQAELAQMKANAVLVNTSRAEITDEEAILDAVENHHIKAFATDVIKNEAAYFGKKIGSVDGTVGRMQALYPRVVVTPHLGSFTSEALNDMITTSFSNFAHALAGDFDDNFLVKPNLSKV</sequence>
<protein>
    <submittedName>
        <fullName evidence="6">D-lactate dehydrogenase</fullName>
    </submittedName>
</protein>
<dbReference type="PANTHER" id="PTHR43026">
    <property type="entry name" value="2-HYDROXYACID DEHYDROGENASE HOMOLOG 1-RELATED"/>
    <property type="match status" value="1"/>
</dbReference>
<dbReference type="InterPro" id="IPR058205">
    <property type="entry name" value="D-LDH-like"/>
</dbReference>
<dbReference type="PANTHER" id="PTHR43026:SF1">
    <property type="entry name" value="2-HYDROXYACID DEHYDROGENASE HOMOLOG 1-RELATED"/>
    <property type="match status" value="1"/>
</dbReference>
<dbReference type="GO" id="GO:0008720">
    <property type="term" value="F:D-lactate dehydrogenase (NAD+) activity"/>
    <property type="evidence" value="ECO:0007669"/>
    <property type="project" value="TreeGrafter"/>
</dbReference>
<gene>
    <name evidence="6" type="ORF">C7384_10862</name>
</gene>
<proteinExistence type="inferred from homology"/>
<dbReference type="Pfam" id="PF02826">
    <property type="entry name" value="2-Hacid_dh_C"/>
    <property type="match status" value="1"/>
</dbReference>
<reference evidence="6 7" key="1">
    <citation type="submission" date="2018-04" db="EMBL/GenBank/DDBJ databases">
        <title>Genomic Encyclopedia of Type Strains, Phase IV (KMG-IV): sequencing the most valuable type-strain genomes for metagenomic binning, comparative biology and taxonomic classification.</title>
        <authorList>
            <person name="Goeker M."/>
        </authorList>
    </citation>
    <scope>NUCLEOTIDE SEQUENCE [LARGE SCALE GENOMIC DNA]</scope>
    <source>
        <strain evidence="6 7">DSM 28795</strain>
    </source>
</reference>
<dbReference type="InterPro" id="IPR036291">
    <property type="entry name" value="NAD(P)-bd_dom_sf"/>
</dbReference>
<keyword evidence="2" id="KW-0520">NAD</keyword>
<evidence type="ECO:0000313" key="6">
    <source>
        <dbReference type="EMBL" id="PVY83185.1"/>
    </source>
</evidence>
<name>A0A2U1D679_9LACO</name>
<dbReference type="Pfam" id="PF00389">
    <property type="entry name" value="2-Hacid_dh"/>
    <property type="match status" value="1"/>
</dbReference>
<comment type="caution">
    <text evidence="6">The sequence shown here is derived from an EMBL/GenBank/DDBJ whole genome shotgun (WGS) entry which is preliminary data.</text>
</comment>
<keyword evidence="7" id="KW-1185">Reference proteome</keyword>